<organism evidence="7 8">
    <name type="scientific">Lactuca virosa</name>
    <dbReference type="NCBI Taxonomy" id="75947"/>
    <lineage>
        <taxon>Eukaryota</taxon>
        <taxon>Viridiplantae</taxon>
        <taxon>Streptophyta</taxon>
        <taxon>Embryophyta</taxon>
        <taxon>Tracheophyta</taxon>
        <taxon>Spermatophyta</taxon>
        <taxon>Magnoliopsida</taxon>
        <taxon>eudicotyledons</taxon>
        <taxon>Gunneridae</taxon>
        <taxon>Pentapetalae</taxon>
        <taxon>asterids</taxon>
        <taxon>campanulids</taxon>
        <taxon>Asterales</taxon>
        <taxon>Asteraceae</taxon>
        <taxon>Cichorioideae</taxon>
        <taxon>Cichorieae</taxon>
        <taxon>Lactucinae</taxon>
        <taxon>Lactuca</taxon>
    </lineage>
</organism>
<evidence type="ECO:0000256" key="4">
    <source>
        <dbReference type="ARBA" id="ARBA00022525"/>
    </source>
</evidence>
<evidence type="ECO:0000256" key="1">
    <source>
        <dbReference type="ARBA" id="ARBA00004613"/>
    </source>
</evidence>
<evidence type="ECO:0008006" key="9">
    <source>
        <dbReference type="Google" id="ProtNLM"/>
    </source>
</evidence>
<dbReference type="Proteomes" id="UP001157418">
    <property type="component" value="Unassembled WGS sequence"/>
</dbReference>
<protein>
    <recommendedName>
        <fullName evidence="9">S-protein homolog</fullName>
    </recommendedName>
</protein>
<evidence type="ECO:0000256" key="6">
    <source>
        <dbReference type="SAM" id="SignalP"/>
    </source>
</evidence>
<dbReference type="GO" id="GO:0060320">
    <property type="term" value="P:rejection of self pollen"/>
    <property type="evidence" value="ECO:0007669"/>
    <property type="project" value="UniProtKB-KW"/>
</dbReference>
<dbReference type="EMBL" id="CAKMRJ010005634">
    <property type="protein sequence ID" value="CAH1449531.1"/>
    <property type="molecule type" value="Genomic_DNA"/>
</dbReference>
<keyword evidence="4" id="KW-0964">Secreted</keyword>
<evidence type="ECO:0000256" key="5">
    <source>
        <dbReference type="ARBA" id="ARBA00022729"/>
    </source>
</evidence>
<dbReference type="GO" id="GO:0005576">
    <property type="term" value="C:extracellular region"/>
    <property type="evidence" value="ECO:0007669"/>
    <property type="project" value="UniProtKB-SubCell"/>
</dbReference>
<proteinExistence type="inferred from homology"/>
<accession>A0AAU9PGV4</accession>
<evidence type="ECO:0000256" key="2">
    <source>
        <dbReference type="ARBA" id="ARBA00005581"/>
    </source>
</evidence>
<name>A0AAU9PGV4_9ASTR</name>
<reference evidence="7 8" key="1">
    <citation type="submission" date="2022-01" db="EMBL/GenBank/DDBJ databases">
        <authorList>
            <person name="Xiong W."/>
            <person name="Schranz E."/>
        </authorList>
    </citation>
    <scope>NUCLEOTIDE SEQUENCE [LARGE SCALE GENOMIC DNA]</scope>
</reference>
<sequence length="132" mass="15398">MDKSMIFLVLLLFVVAPPCCLADPPSPTPQPKYTVHLKDKDVENLGYRCVFLEDLNDNILQPGQETKLEVYPGLSYVCNFKWQSKDKYVKVFDVGFSSDCVGEFDKDCIWEARRDGFWFYSPKDGWSKMYDW</sequence>
<dbReference type="InterPro" id="IPR010264">
    <property type="entry name" value="Self-incomp_S1"/>
</dbReference>
<dbReference type="AlphaFoldDB" id="A0AAU9PGV4"/>
<evidence type="ECO:0000256" key="3">
    <source>
        <dbReference type="ARBA" id="ARBA00022471"/>
    </source>
</evidence>
<gene>
    <name evidence="7" type="ORF">LVIROSA_LOCUS35010</name>
</gene>
<evidence type="ECO:0000313" key="8">
    <source>
        <dbReference type="Proteomes" id="UP001157418"/>
    </source>
</evidence>
<dbReference type="Pfam" id="PF05938">
    <property type="entry name" value="Self-incomp_S1"/>
    <property type="match status" value="1"/>
</dbReference>
<feature type="signal peptide" evidence="6">
    <location>
        <begin position="1"/>
        <end position="22"/>
    </location>
</feature>
<keyword evidence="3" id="KW-0713">Self-incompatibility</keyword>
<comment type="caution">
    <text evidence="7">The sequence shown here is derived from an EMBL/GenBank/DDBJ whole genome shotgun (WGS) entry which is preliminary data.</text>
</comment>
<comment type="similarity">
    <text evidence="2">Belongs to the plant self-incompatibility (S1) protein family.</text>
</comment>
<evidence type="ECO:0000313" key="7">
    <source>
        <dbReference type="EMBL" id="CAH1449531.1"/>
    </source>
</evidence>
<feature type="chain" id="PRO_5043728821" description="S-protein homolog" evidence="6">
    <location>
        <begin position="23"/>
        <end position="132"/>
    </location>
</feature>
<comment type="subcellular location">
    <subcellularLocation>
        <location evidence="1">Secreted</location>
    </subcellularLocation>
</comment>
<keyword evidence="5 6" id="KW-0732">Signal</keyword>
<keyword evidence="8" id="KW-1185">Reference proteome</keyword>